<proteinExistence type="inferred from homology"/>
<dbReference type="Proteomes" id="UP001353858">
    <property type="component" value="Unassembled WGS sequence"/>
</dbReference>
<reference evidence="6" key="1">
    <citation type="submission" date="2023-01" db="EMBL/GenBank/DDBJ databases">
        <title>Key to firefly adult light organ development and bioluminescence: homeobox transcription factors regulate luciferase expression and transportation to peroxisome.</title>
        <authorList>
            <person name="Fu X."/>
        </authorList>
    </citation>
    <scope>NUCLEOTIDE SEQUENCE [LARGE SCALE GENOMIC DNA]</scope>
</reference>
<feature type="compositionally biased region" description="Acidic residues" evidence="3">
    <location>
        <begin position="132"/>
        <end position="144"/>
    </location>
</feature>
<gene>
    <name evidence="5" type="ORF">RN001_006705</name>
</gene>
<dbReference type="AlphaFoldDB" id="A0AAN7PLE5"/>
<dbReference type="InterPro" id="IPR043504">
    <property type="entry name" value="Peptidase_S1_PA_chymotrypsin"/>
</dbReference>
<feature type="domain" description="Peptidase S1" evidence="4">
    <location>
        <begin position="333"/>
        <end position="578"/>
    </location>
</feature>
<organism evidence="5 6">
    <name type="scientific">Aquatica leii</name>
    <dbReference type="NCBI Taxonomy" id="1421715"/>
    <lineage>
        <taxon>Eukaryota</taxon>
        <taxon>Metazoa</taxon>
        <taxon>Ecdysozoa</taxon>
        <taxon>Arthropoda</taxon>
        <taxon>Hexapoda</taxon>
        <taxon>Insecta</taxon>
        <taxon>Pterygota</taxon>
        <taxon>Neoptera</taxon>
        <taxon>Endopterygota</taxon>
        <taxon>Coleoptera</taxon>
        <taxon>Polyphaga</taxon>
        <taxon>Elateriformia</taxon>
        <taxon>Elateroidea</taxon>
        <taxon>Lampyridae</taxon>
        <taxon>Luciolinae</taxon>
        <taxon>Aquatica</taxon>
    </lineage>
</organism>
<evidence type="ECO:0000256" key="1">
    <source>
        <dbReference type="ARBA" id="ARBA00023157"/>
    </source>
</evidence>
<keyword evidence="1" id="KW-1015">Disulfide bond</keyword>
<protein>
    <recommendedName>
        <fullName evidence="4">Peptidase S1 domain-containing protein</fullName>
    </recommendedName>
</protein>
<dbReference type="SUPFAM" id="SSF50494">
    <property type="entry name" value="Trypsin-like serine proteases"/>
    <property type="match status" value="1"/>
</dbReference>
<keyword evidence="6" id="KW-1185">Reference proteome</keyword>
<dbReference type="CDD" id="cd00190">
    <property type="entry name" value="Tryp_SPc"/>
    <property type="match status" value="1"/>
</dbReference>
<dbReference type="InterPro" id="IPR009003">
    <property type="entry name" value="Peptidase_S1_PA"/>
</dbReference>
<dbReference type="PANTHER" id="PTHR24256">
    <property type="entry name" value="TRYPTASE-RELATED"/>
    <property type="match status" value="1"/>
</dbReference>
<comment type="similarity">
    <text evidence="2">Belongs to the peptidase S1 family. CLIP subfamily.</text>
</comment>
<sequence length="590" mass="67682">MMPSISTVEDNKNQVPSDLSLDQNQESSSGIPAMRNNQSKYDNSVKTQTSFEEIILGFIKRDQVTTKKPRKRVCLGAEVITRKDVTRFQNTQVTKKIKPKKDIQKKKRDISSDKSEVESWKSDVSSDRITEFDDLSESPTDEETNSVVRCTNNANSNPPNRKNKESIDSEQDQVLSIQNGYFVLAYFFGKKKTYKYVCLVTEISDDEAEVTCLRKLRNASEYRLDESDECSILLWDIIEKLPQPKLLPHADDKFLSKNETYCVCVPYHLCKEAAYNTFGDGLMDIRFQENPCPMPGEICCMLKSNPKSNNSYFQNVAKCGYSSEVELKSAQAFLGNTTDDTVTTFGEYPWTAIVYANFQYICTGSLIHPMVILTSAMCVQNKTYQYVVRMGEWDRTHIKEPFGYENRKVTSLYIHPKYYQKTLSYNAALLIVDFPFILQPNIKTICLIDESKNGLSHFYNKCVATGWGKNVPTGRFRKKMKKIKFSLVKRKLCQSQLQNSELGMSYLLHKTVLCGVNEQHYDICIGDYGGPLVCPISDQPLRFQQIGITSWNVDCFANYPTLFTKVSNIRDWIDGEFENLELDTKYYTHN</sequence>
<evidence type="ECO:0000313" key="6">
    <source>
        <dbReference type="Proteomes" id="UP001353858"/>
    </source>
</evidence>
<feature type="region of interest" description="Disordered" evidence="3">
    <location>
        <begin position="1"/>
        <end position="44"/>
    </location>
</feature>
<dbReference type="GO" id="GO:0006508">
    <property type="term" value="P:proteolysis"/>
    <property type="evidence" value="ECO:0007669"/>
    <property type="project" value="InterPro"/>
</dbReference>
<dbReference type="InterPro" id="IPR001254">
    <property type="entry name" value="Trypsin_dom"/>
</dbReference>
<name>A0AAN7PLE5_9COLE</name>
<accession>A0AAN7PLE5</accession>
<comment type="caution">
    <text evidence="5">The sequence shown here is derived from an EMBL/GenBank/DDBJ whole genome shotgun (WGS) entry which is preliminary data.</text>
</comment>
<feature type="region of interest" description="Disordered" evidence="3">
    <location>
        <begin position="96"/>
        <end position="117"/>
    </location>
</feature>
<dbReference type="PROSITE" id="PS50240">
    <property type="entry name" value="TRYPSIN_DOM"/>
    <property type="match status" value="1"/>
</dbReference>
<dbReference type="Pfam" id="PF00089">
    <property type="entry name" value="Trypsin"/>
    <property type="match status" value="1"/>
</dbReference>
<feature type="compositionally biased region" description="Basic residues" evidence="3">
    <location>
        <begin position="96"/>
        <end position="108"/>
    </location>
</feature>
<dbReference type="GO" id="GO:0004252">
    <property type="term" value="F:serine-type endopeptidase activity"/>
    <property type="evidence" value="ECO:0007669"/>
    <property type="project" value="InterPro"/>
</dbReference>
<dbReference type="Pfam" id="PF18322">
    <property type="entry name" value="CLIP_1"/>
    <property type="match status" value="1"/>
</dbReference>
<dbReference type="InterPro" id="IPR041515">
    <property type="entry name" value="PPAF-2-like_Clip"/>
</dbReference>
<dbReference type="Gene3D" id="2.40.10.10">
    <property type="entry name" value="Trypsin-like serine proteases"/>
    <property type="match status" value="1"/>
</dbReference>
<feature type="region of interest" description="Disordered" evidence="3">
    <location>
        <begin position="130"/>
        <end position="168"/>
    </location>
</feature>
<dbReference type="SMART" id="SM00020">
    <property type="entry name" value="Tryp_SPc"/>
    <property type="match status" value="1"/>
</dbReference>
<dbReference type="InterPro" id="IPR051487">
    <property type="entry name" value="Ser/Thr_Proteases_Immune/Dev"/>
</dbReference>
<evidence type="ECO:0000313" key="5">
    <source>
        <dbReference type="EMBL" id="KAK4883386.1"/>
    </source>
</evidence>
<evidence type="ECO:0000256" key="2">
    <source>
        <dbReference type="ARBA" id="ARBA00024195"/>
    </source>
</evidence>
<dbReference type="EMBL" id="JARPUR010000002">
    <property type="protein sequence ID" value="KAK4883386.1"/>
    <property type="molecule type" value="Genomic_DNA"/>
</dbReference>
<evidence type="ECO:0000259" key="4">
    <source>
        <dbReference type="PROSITE" id="PS50240"/>
    </source>
</evidence>
<evidence type="ECO:0000256" key="3">
    <source>
        <dbReference type="SAM" id="MobiDB-lite"/>
    </source>
</evidence>